<comment type="caution">
    <text evidence="1">The sequence shown here is derived from an EMBL/GenBank/DDBJ whole genome shotgun (WGS) entry which is preliminary data.</text>
</comment>
<name>A0ABR6AUG2_9HYPH</name>
<accession>A0ABR6AUG2</accession>
<keyword evidence="2" id="KW-1185">Reference proteome</keyword>
<gene>
    <name evidence="1" type="ORF">FHW20_004097</name>
</gene>
<protein>
    <submittedName>
        <fullName evidence="1">Uncharacterized protein</fullName>
    </submittedName>
</protein>
<sequence length="83" mass="9347">MQSGPNFFTERQIVSYGMTCWVEHHSFDNTQAKRKSIIQPTLGPGPEVTSNCAYGGPWFVHVAAVHIPRELVRNLYLIFVGRG</sequence>
<dbReference type="Proteomes" id="UP000578622">
    <property type="component" value="Unassembled WGS sequence"/>
</dbReference>
<reference evidence="1 2" key="1">
    <citation type="submission" date="2020-07" db="EMBL/GenBank/DDBJ databases">
        <title>Genomic Encyclopedia of Type Strains, Phase IV (KMG-V): Genome sequencing to study the core and pangenomes of soil and plant-associated prokaryotes.</title>
        <authorList>
            <person name="Whitman W."/>
        </authorList>
    </citation>
    <scope>NUCLEOTIDE SEQUENCE [LARGE SCALE GENOMIC DNA]</scope>
    <source>
        <strain evidence="1 2">RH4WT92</strain>
    </source>
</reference>
<dbReference type="EMBL" id="JACGXG010000008">
    <property type="protein sequence ID" value="MBA8853121.1"/>
    <property type="molecule type" value="Genomic_DNA"/>
</dbReference>
<organism evidence="1 2">
    <name type="scientific">Brucella intermedia</name>
    <dbReference type="NCBI Taxonomy" id="94625"/>
    <lineage>
        <taxon>Bacteria</taxon>
        <taxon>Pseudomonadati</taxon>
        <taxon>Pseudomonadota</taxon>
        <taxon>Alphaproteobacteria</taxon>
        <taxon>Hyphomicrobiales</taxon>
        <taxon>Brucellaceae</taxon>
        <taxon>Brucella/Ochrobactrum group</taxon>
        <taxon>Brucella</taxon>
    </lineage>
</organism>
<proteinExistence type="predicted"/>
<evidence type="ECO:0000313" key="1">
    <source>
        <dbReference type="EMBL" id="MBA8853121.1"/>
    </source>
</evidence>
<evidence type="ECO:0000313" key="2">
    <source>
        <dbReference type="Proteomes" id="UP000578622"/>
    </source>
</evidence>